<feature type="compositionally biased region" description="Basic residues" evidence="1">
    <location>
        <begin position="35"/>
        <end position="50"/>
    </location>
</feature>
<comment type="caution">
    <text evidence="2">The sequence shown here is derived from an EMBL/GenBank/DDBJ whole genome shotgun (WGS) entry which is preliminary data.</text>
</comment>
<feature type="compositionally biased region" description="Basic residues" evidence="1">
    <location>
        <begin position="8"/>
        <end position="17"/>
    </location>
</feature>
<accession>A0AAV7VPQ1</accession>
<reference evidence="2" key="1">
    <citation type="journal article" date="2022" name="bioRxiv">
        <title>Sequencing and chromosome-scale assembly of the giantPleurodeles waltlgenome.</title>
        <authorList>
            <person name="Brown T."/>
            <person name="Elewa A."/>
            <person name="Iarovenko S."/>
            <person name="Subramanian E."/>
            <person name="Araus A.J."/>
            <person name="Petzold A."/>
            <person name="Susuki M."/>
            <person name="Suzuki K.-i.T."/>
            <person name="Hayashi T."/>
            <person name="Toyoda A."/>
            <person name="Oliveira C."/>
            <person name="Osipova E."/>
            <person name="Leigh N.D."/>
            <person name="Simon A."/>
            <person name="Yun M.H."/>
        </authorList>
    </citation>
    <scope>NUCLEOTIDE SEQUENCE</scope>
    <source>
        <strain evidence="2">20211129_DDA</strain>
        <tissue evidence="2">Liver</tissue>
    </source>
</reference>
<feature type="region of interest" description="Disordered" evidence="1">
    <location>
        <begin position="97"/>
        <end position="117"/>
    </location>
</feature>
<evidence type="ECO:0000313" key="3">
    <source>
        <dbReference type="Proteomes" id="UP001066276"/>
    </source>
</evidence>
<dbReference type="EMBL" id="JANPWB010000003">
    <property type="protein sequence ID" value="KAJ1203630.1"/>
    <property type="molecule type" value="Genomic_DNA"/>
</dbReference>
<dbReference type="AlphaFoldDB" id="A0AAV7VPQ1"/>
<dbReference type="Proteomes" id="UP001066276">
    <property type="component" value="Chromosome 2_1"/>
</dbReference>
<name>A0AAV7VPQ1_PLEWA</name>
<evidence type="ECO:0000313" key="2">
    <source>
        <dbReference type="EMBL" id="KAJ1203630.1"/>
    </source>
</evidence>
<gene>
    <name evidence="2" type="ORF">NDU88_007414</name>
</gene>
<feature type="region of interest" description="Disordered" evidence="1">
    <location>
        <begin position="1"/>
        <end position="50"/>
    </location>
</feature>
<keyword evidence="3" id="KW-1185">Reference proteome</keyword>
<sequence length="117" mass="13011">MWGPVGRPKFRIARRPRGRELPSGHSRVPPGPRGTPHHRSRVGRGHQSHMCARRLHSGCCGPRPGPQRNSRCAGPPFRGLPAPRALHEFLERHSLRLGRRRSATAGARPPHSEEVSL</sequence>
<organism evidence="2 3">
    <name type="scientific">Pleurodeles waltl</name>
    <name type="common">Iberian ribbed newt</name>
    <dbReference type="NCBI Taxonomy" id="8319"/>
    <lineage>
        <taxon>Eukaryota</taxon>
        <taxon>Metazoa</taxon>
        <taxon>Chordata</taxon>
        <taxon>Craniata</taxon>
        <taxon>Vertebrata</taxon>
        <taxon>Euteleostomi</taxon>
        <taxon>Amphibia</taxon>
        <taxon>Batrachia</taxon>
        <taxon>Caudata</taxon>
        <taxon>Salamandroidea</taxon>
        <taxon>Salamandridae</taxon>
        <taxon>Pleurodelinae</taxon>
        <taxon>Pleurodeles</taxon>
    </lineage>
</organism>
<proteinExistence type="predicted"/>
<evidence type="ECO:0000256" key="1">
    <source>
        <dbReference type="SAM" id="MobiDB-lite"/>
    </source>
</evidence>
<protein>
    <submittedName>
        <fullName evidence="2">Uncharacterized protein</fullName>
    </submittedName>
</protein>